<proteinExistence type="predicted"/>
<reference evidence="1 2" key="1">
    <citation type="submission" date="2019-04" db="EMBL/GenBank/DDBJ databases">
        <title>Complete Genome of UW386 and Higher Quality Genome of UW700.</title>
        <authorList>
            <person name="Jacobs J."/>
            <person name="Perez A."/>
            <person name="Steidl O."/>
            <person name="Allen C."/>
        </authorList>
    </citation>
    <scope>NUCLEOTIDE SEQUENCE [LARGE SCALE GENOMIC DNA]</scope>
    <source>
        <strain evidence="1 2">UW386</strain>
    </source>
</reference>
<dbReference type="EMBL" id="CP039339">
    <property type="protein sequence ID" value="QCX50393.1"/>
    <property type="molecule type" value="Genomic_DNA"/>
</dbReference>
<name>A0AA92EEB8_RALSL</name>
<organism evidence="1 2">
    <name type="scientific">Ralstonia solanacearum</name>
    <name type="common">Pseudomonas solanacearum</name>
    <dbReference type="NCBI Taxonomy" id="305"/>
    <lineage>
        <taxon>Bacteria</taxon>
        <taxon>Pseudomonadati</taxon>
        <taxon>Pseudomonadota</taxon>
        <taxon>Betaproteobacteria</taxon>
        <taxon>Burkholderiales</taxon>
        <taxon>Burkholderiaceae</taxon>
        <taxon>Ralstonia</taxon>
        <taxon>Ralstonia solanacearum species complex</taxon>
    </lineage>
</organism>
<dbReference type="Proteomes" id="UP000310553">
    <property type="component" value="Chromosome"/>
</dbReference>
<dbReference type="AlphaFoldDB" id="A0AA92EEB8"/>
<evidence type="ECO:0000313" key="2">
    <source>
        <dbReference type="Proteomes" id="UP000310553"/>
    </source>
</evidence>
<evidence type="ECO:0000313" key="1">
    <source>
        <dbReference type="EMBL" id="QCX50393.1"/>
    </source>
</evidence>
<accession>A0AA92EEB8</accession>
<gene>
    <name evidence="1" type="ORF">E7Z57_15650</name>
</gene>
<protein>
    <submittedName>
        <fullName evidence="1">Uncharacterized protein</fullName>
    </submittedName>
</protein>
<sequence length="168" mass="17234">MSKVDVVIAVTGGADSLRTSLPSGQPVSIISASGQAIAGVVSALGPIGGAIAVNPAASIITLVKIGLDVRDSRSIDVGDAVSVVGNSVSVVAAICAVVPGGQLLEMNGWIFRRKSNVLDIRIRTTKHAPQKSNDFGTRNSIGSRIKNQIPTSGLMTKKQTPPINAKNI</sequence>